<comment type="similarity">
    <text evidence="8">Belongs to the PINc/VapC protein family.</text>
</comment>
<evidence type="ECO:0000256" key="2">
    <source>
        <dbReference type="ARBA" id="ARBA00022649"/>
    </source>
</evidence>
<proteinExistence type="inferred from homology"/>
<dbReference type="GO" id="GO:0016787">
    <property type="term" value="F:hydrolase activity"/>
    <property type="evidence" value="ECO:0007669"/>
    <property type="project" value="UniProtKB-KW"/>
</dbReference>
<evidence type="ECO:0000256" key="4">
    <source>
        <dbReference type="ARBA" id="ARBA00022723"/>
    </source>
</evidence>
<dbReference type="FunFam" id="3.40.50.1010:FF:000042">
    <property type="entry name" value="Ribonuclease VapC"/>
    <property type="match status" value="1"/>
</dbReference>
<keyword evidence="3 8" id="KW-0540">Nuclease</keyword>
<keyword evidence="6 8" id="KW-0378">Hydrolase</keyword>
<protein>
    <recommendedName>
        <fullName evidence="8">Ribonuclease VapC</fullName>
        <shortName evidence="8">RNase VapC</shortName>
        <ecNumber evidence="8">3.1.-.-</ecNumber>
    </recommendedName>
    <alternativeName>
        <fullName evidence="8">Toxin VapC</fullName>
    </alternativeName>
</protein>
<organism evidence="10 12">
    <name type="scientific">Mycobacterium persicum</name>
    <dbReference type="NCBI Taxonomy" id="1487726"/>
    <lineage>
        <taxon>Bacteria</taxon>
        <taxon>Bacillati</taxon>
        <taxon>Actinomycetota</taxon>
        <taxon>Actinomycetes</taxon>
        <taxon>Mycobacteriales</taxon>
        <taxon>Mycobacteriaceae</taxon>
        <taxon>Mycobacterium</taxon>
    </lineage>
</organism>
<evidence type="ECO:0000313" key="12">
    <source>
        <dbReference type="Proteomes" id="UP000192335"/>
    </source>
</evidence>
<evidence type="ECO:0000256" key="3">
    <source>
        <dbReference type="ARBA" id="ARBA00022722"/>
    </source>
</evidence>
<dbReference type="InterPro" id="IPR029060">
    <property type="entry name" value="PIN-like_dom_sf"/>
</dbReference>
<comment type="cofactor">
    <cofactor evidence="1 8">
        <name>Mg(2+)</name>
        <dbReference type="ChEBI" id="CHEBI:18420"/>
    </cofactor>
</comment>
<accession>A0A8E2IXU7</accession>
<comment type="caution">
    <text evidence="10">The sequence shown here is derived from an EMBL/GenBank/DDBJ whole genome shotgun (WGS) entry which is preliminary data.</text>
</comment>
<evidence type="ECO:0000256" key="1">
    <source>
        <dbReference type="ARBA" id="ARBA00001946"/>
    </source>
</evidence>
<keyword evidence="8" id="KW-0800">Toxin</keyword>
<dbReference type="GO" id="GO:0016075">
    <property type="term" value="P:rRNA catabolic process"/>
    <property type="evidence" value="ECO:0007669"/>
    <property type="project" value="TreeGrafter"/>
</dbReference>
<evidence type="ECO:0000256" key="7">
    <source>
        <dbReference type="ARBA" id="ARBA00022842"/>
    </source>
</evidence>
<dbReference type="GO" id="GO:0000287">
    <property type="term" value="F:magnesium ion binding"/>
    <property type="evidence" value="ECO:0007669"/>
    <property type="project" value="UniProtKB-UniRule"/>
</dbReference>
<dbReference type="Proteomes" id="UP000192335">
    <property type="component" value="Unassembled WGS sequence"/>
</dbReference>
<dbReference type="PANTHER" id="PTHR42188:SF1">
    <property type="entry name" value="23S RRNA-SPECIFIC ENDONUCLEASE VAPC20"/>
    <property type="match status" value="1"/>
</dbReference>
<comment type="function">
    <text evidence="8">Toxic component of a toxin-antitoxin (TA) system. An RNase.</text>
</comment>
<evidence type="ECO:0000259" key="9">
    <source>
        <dbReference type="Pfam" id="PF01850"/>
    </source>
</evidence>
<name>A0A8E2IXU7_9MYCO</name>
<gene>
    <name evidence="8" type="primary">vapC</name>
    <name evidence="10" type="ORF">B4U45_14635</name>
    <name evidence="11" type="ORF">LAUMK4_05542</name>
</gene>
<feature type="binding site" evidence="8">
    <location>
        <position position="98"/>
    </location>
    <ligand>
        <name>Mg(2+)</name>
        <dbReference type="ChEBI" id="CHEBI:18420"/>
    </ligand>
</feature>
<keyword evidence="13" id="KW-1185">Reference proteome</keyword>
<dbReference type="OrthoDB" id="4724868at2"/>
<dbReference type="PANTHER" id="PTHR42188">
    <property type="entry name" value="23S RRNA-SPECIFIC ENDONUCLEASE VAPC20"/>
    <property type="match status" value="1"/>
</dbReference>
<feature type="domain" description="PIN" evidence="9">
    <location>
        <begin position="2"/>
        <end position="125"/>
    </location>
</feature>
<dbReference type="Gene3D" id="3.40.50.1010">
    <property type="entry name" value="5'-nuclease"/>
    <property type="match status" value="1"/>
</dbReference>
<keyword evidence="2 8" id="KW-1277">Toxin-antitoxin system</keyword>
<dbReference type="Proteomes" id="UP000271464">
    <property type="component" value="Unassembled WGS sequence"/>
</dbReference>
<keyword evidence="5 11" id="KW-0255">Endonuclease</keyword>
<dbReference type="GO" id="GO:0090729">
    <property type="term" value="F:toxin activity"/>
    <property type="evidence" value="ECO:0007669"/>
    <property type="project" value="UniProtKB-KW"/>
</dbReference>
<sequence length="130" mass="14632">MIFADTSFWAALGNAKDARHEIAKNLCASKPPVVLTSNHVLGETWTLLNRRRGHRAAVGAAAIRFSAVVRVEHITADLEEQAWDWLARHDEREYSFVDATSFALMRRKGIRNAYAFDDDFSAAGFVELRP</sequence>
<dbReference type="InterPro" id="IPR002716">
    <property type="entry name" value="PIN_dom"/>
</dbReference>
<evidence type="ECO:0000256" key="8">
    <source>
        <dbReference type="HAMAP-Rule" id="MF_00265"/>
    </source>
</evidence>
<evidence type="ECO:0000313" key="13">
    <source>
        <dbReference type="Proteomes" id="UP000271464"/>
    </source>
</evidence>
<dbReference type="AlphaFoldDB" id="A0A8E2IXU7"/>
<keyword evidence="7 8" id="KW-0460">Magnesium</keyword>
<reference evidence="10 12" key="1">
    <citation type="submission" date="2017-02" db="EMBL/GenBank/DDBJ databases">
        <title>Mycobacterium kansasii genomes.</title>
        <authorList>
            <person name="Borowka P."/>
            <person name="Strapagiel D."/>
            <person name="Marciniak B."/>
            <person name="Lach J."/>
            <person name="Bakula Z."/>
            <person name="Van Ingen J."/>
            <person name="Safianowska A."/>
            <person name="Brzostek A."/>
            <person name="Dziadek J."/>
            <person name="Jagielski T."/>
        </authorList>
    </citation>
    <scope>NUCLEOTIDE SEQUENCE [LARGE SCALE GENOMIC DNA]</scope>
    <source>
        <strain evidence="10 12">12MK</strain>
    </source>
</reference>
<dbReference type="Pfam" id="PF01850">
    <property type="entry name" value="PIN"/>
    <property type="match status" value="1"/>
</dbReference>
<keyword evidence="4 8" id="KW-0479">Metal-binding</keyword>
<dbReference type="GO" id="GO:0004521">
    <property type="term" value="F:RNA endonuclease activity"/>
    <property type="evidence" value="ECO:0007669"/>
    <property type="project" value="InterPro"/>
</dbReference>
<dbReference type="RefSeq" id="WP_075545956.1">
    <property type="nucleotide sequence ID" value="NZ_LWCM01000073.1"/>
</dbReference>
<evidence type="ECO:0000313" key="10">
    <source>
        <dbReference type="EMBL" id="ORC07647.1"/>
    </source>
</evidence>
<feature type="binding site" evidence="8">
    <location>
        <position position="5"/>
    </location>
    <ligand>
        <name>Mg(2+)</name>
        <dbReference type="ChEBI" id="CHEBI:18420"/>
    </ligand>
</feature>
<dbReference type="GeneID" id="66598592"/>
<reference evidence="11 13" key="2">
    <citation type="submission" date="2018-09" db="EMBL/GenBank/DDBJ databases">
        <authorList>
            <person name="Tagini F."/>
        </authorList>
    </citation>
    <scope>NUCLEOTIDE SEQUENCE [LARGE SCALE GENOMIC DNA]</scope>
    <source>
        <strain evidence="11 13">MK4</strain>
    </source>
</reference>
<dbReference type="EC" id="3.1.-.-" evidence="8"/>
<evidence type="ECO:0000256" key="5">
    <source>
        <dbReference type="ARBA" id="ARBA00022759"/>
    </source>
</evidence>
<dbReference type="EMBL" id="UPHM01000150">
    <property type="protein sequence ID" value="VBA31687.1"/>
    <property type="molecule type" value="Genomic_DNA"/>
</dbReference>
<dbReference type="InterPro" id="IPR022907">
    <property type="entry name" value="VapC_family"/>
</dbReference>
<evidence type="ECO:0000313" key="11">
    <source>
        <dbReference type="EMBL" id="VBA31687.1"/>
    </source>
</evidence>
<dbReference type="SUPFAM" id="SSF88723">
    <property type="entry name" value="PIN domain-like"/>
    <property type="match status" value="1"/>
</dbReference>
<dbReference type="HAMAP" id="MF_00265">
    <property type="entry name" value="VapC_Nob1"/>
    <property type="match status" value="1"/>
</dbReference>
<dbReference type="InterPro" id="IPR039018">
    <property type="entry name" value="VapC20-like"/>
</dbReference>
<dbReference type="EMBL" id="MWQA01000001">
    <property type="protein sequence ID" value="ORC07647.1"/>
    <property type="molecule type" value="Genomic_DNA"/>
</dbReference>
<evidence type="ECO:0000256" key="6">
    <source>
        <dbReference type="ARBA" id="ARBA00022801"/>
    </source>
</evidence>